<dbReference type="GO" id="GO:0004672">
    <property type="term" value="F:protein kinase activity"/>
    <property type="evidence" value="ECO:0007669"/>
    <property type="project" value="InterPro"/>
</dbReference>
<dbReference type="Pfam" id="PF01636">
    <property type="entry name" value="APH"/>
    <property type="match status" value="1"/>
</dbReference>
<dbReference type="InterPro" id="IPR000008">
    <property type="entry name" value="C2_dom"/>
</dbReference>
<dbReference type="PANTHER" id="PTHR21310:SF15">
    <property type="entry name" value="AMINOGLYCOSIDE PHOSPHOTRANSFERASE DOMAIN-CONTAINING PROTEIN"/>
    <property type="match status" value="1"/>
</dbReference>
<dbReference type="HOGENOM" id="CLU_721733_0_0_1"/>
<gene>
    <name evidence="2" type="ORF">M413DRAFT_441655</name>
</gene>
<dbReference type="Proteomes" id="UP000053424">
    <property type="component" value="Unassembled WGS sequence"/>
</dbReference>
<reference evidence="3" key="2">
    <citation type="submission" date="2015-01" db="EMBL/GenBank/DDBJ databases">
        <title>Evolutionary Origins and Diversification of the Mycorrhizal Mutualists.</title>
        <authorList>
            <consortium name="DOE Joint Genome Institute"/>
            <consortium name="Mycorrhizal Genomics Consortium"/>
            <person name="Kohler A."/>
            <person name="Kuo A."/>
            <person name="Nagy L.G."/>
            <person name="Floudas D."/>
            <person name="Copeland A."/>
            <person name="Barry K.W."/>
            <person name="Cichocki N."/>
            <person name="Veneault-Fourrey C."/>
            <person name="LaButti K."/>
            <person name="Lindquist E.A."/>
            <person name="Lipzen A."/>
            <person name="Lundell T."/>
            <person name="Morin E."/>
            <person name="Murat C."/>
            <person name="Riley R."/>
            <person name="Ohm R."/>
            <person name="Sun H."/>
            <person name="Tunlid A."/>
            <person name="Henrissat B."/>
            <person name="Grigoriev I.V."/>
            <person name="Hibbett D.S."/>
            <person name="Martin F."/>
        </authorList>
    </citation>
    <scope>NUCLEOTIDE SEQUENCE [LARGE SCALE GENOMIC DNA]</scope>
    <source>
        <strain evidence="3">h7</strain>
    </source>
</reference>
<dbReference type="InterPro" id="IPR051678">
    <property type="entry name" value="AGP_Transferase"/>
</dbReference>
<protein>
    <recommendedName>
        <fullName evidence="1">C2 domain-containing protein</fullName>
    </recommendedName>
</protein>
<reference evidence="2 3" key="1">
    <citation type="submission" date="2014-04" db="EMBL/GenBank/DDBJ databases">
        <authorList>
            <consortium name="DOE Joint Genome Institute"/>
            <person name="Kuo A."/>
            <person name="Gay G."/>
            <person name="Dore J."/>
            <person name="Kohler A."/>
            <person name="Nagy L.G."/>
            <person name="Floudas D."/>
            <person name="Copeland A."/>
            <person name="Barry K.W."/>
            <person name="Cichocki N."/>
            <person name="Veneault-Fourrey C."/>
            <person name="LaButti K."/>
            <person name="Lindquist E.A."/>
            <person name="Lipzen A."/>
            <person name="Lundell T."/>
            <person name="Morin E."/>
            <person name="Murat C."/>
            <person name="Sun H."/>
            <person name="Tunlid A."/>
            <person name="Henrissat B."/>
            <person name="Grigoriev I.V."/>
            <person name="Hibbett D.S."/>
            <person name="Martin F."/>
            <person name="Nordberg H.P."/>
            <person name="Cantor M.N."/>
            <person name="Hua S.X."/>
        </authorList>
    </citation>
    <scope>NUCLEOTIDE SEQUENCE [LARGE SCALE GENOMIC DNA]</scope>
    <source>
        <strain evidence="3">h7</strain>
    </source>
</reference>
<dbReference type="SUPFAM" id="SSF49562">
    <property type="entry name" value="C2 domain (Calcium/lipid-binding domain, CaLB)"/>
    <property type="match status" value="1"/>
</dbReference>
<sequence length="411" mass="46647">MTTYPNPLMTPINLGRYNRILINVLHAVNLPPQQNFHVVLKINDATHTTQKSTKGPNAYWESEEFTAPLCYGSFLELSIFHEEELLGQLRASVNRMISFDGPPTPRTLTLRLRNPNISREDPMQYTSSITLYATRLPTFVAEAFQPYHLPSIFLVTPPFNVAADDVERILGAMKRSDVPNIASLGESLVVKFGRRVSTREAMAMLHIQQRTSIPTPKVHQCFQRDNVTYIVMDRVKGQPLEDCVTSLTAEQLRTIAIQLAGFVQQLKALDARPLMGSWPSGPYDNPFFDPAPLREFNDMKEFHSYWIWRLGSYMGLPEVPSALCDGRPCNVVLTHGDLAARNIMVDNGEITGILDWETLGWYPDFWELMAATRGAITPWRNELILALGPECESSQQYPRVLHDIFSRRMIP</sequence>
<keyword evidence="3" id="KW-1185">Reference proteome</keyword>
<dbReference type="Gene3D" id="3.90.1200.10">
    <property type="match status" value="1"/>
</dbReference>
<dbReference type="OrthoDB" id="5598852at2759"/>
<accession>A0A0C3CR51</accession>
<dbReference type="InterPro" id="IPR035892">
    <property type="entry name" value="C2_domain_sf"/>
</dbReference>
<evidence type="ECO:0000313" key="3">
    <source>
        <dbReference type="Proteomes" id="UP000053424"/>
    </source>
</evidence>
<dbReference type="SMART" id="SM00239">
    <property type="entry name" value="C2"/>
    <property type="match status" value="1"/>
</dbReference>
<dbReference type="EMBL" id="KN831771">
    <property type="protein sequence ID" value="KIM46569.1"/>
    <property type="molecule type" value="Genomic_DNA"/>
</dbReference>
<evidence type="ECO:0000313" key="2">
    <source>
        <dbReference type="EMBL" id="KIM46569.1"/>
    </source>
</evidence>
<dbReference type="PANTHER" id="PTHR21310">
    <property type="entry name" value="AMINOGLYCOSIDE PHOSPHOTRANSFERASE-RELATED-RELATED"/>
    <property type="match status" value="1"/>
</dbReference>
<dbReference type="CDD" id="cd05120">
    <property type="entry name" value="APH_ChoK_like"/>
    <property type="match status" value="1"/>
</dbReference>
<feature type="domain" description="C2" evidence="1">
    <location>
        <begin position="19"/>
        <end position="105"/>
    </location>
</feature>
<dbReference type="InterPro" id="IPR008266">
    <property type="entry name" value="Tyr_kinase_AS"/>
</dbReference>
<name>A0A0C3CR51_HEBCY</name>
<organism evidence="2 3">
    <name type="scientific">Hebeloma cylindrosporum</name>
    <dbReference type="NCBI Taxonomy" id="76867"/>
    <lineage>
        <taxon>Eukaryota</taxon>
        <taxon>Fungi</taxon>
        <taxon>Dikarya</taxon>
        <taxon>Basidiomycota</taxon>
        <taxon>Agaricomycotina</taxon>
        <taxon>Agaricomycetes</taxon>
        <taxon>Agaricomycetidae</taxon>
        <taxon>Agaricales</taxon>
        <taxon>Agaricineae</taxon>
        <taxon>Hymenogastraceae</taxon>
        <taxon>Hebeloma</taxon>
    </lineage>
</organism>
<proteinExistence type="predicted"/>
<dbReference type="PROSITE" id="PS00109">
    <property type="entry name" value="PROTEIN_KINASE_TYR"/>
    <property type="match status" value="1"/>
</dbReference>
<dbReference type="AlphaFoldDB" id="A0A0C3CR51"/>
<dbReference type="InterPro" id="IPR011009">
    <property type="entry name" value="Kinase-like_dom_sf"/>
</dbReference>
<dbReference type="InterPro" id="IPR002575">
    <property type="entry name" value="Aminoglycoside_PTrfase"/>
</dbReference>
<dbReference type="SUPFAM" id="SSF56112">
    <property type="entry name" value="Protein kinase-like (PK-like)"/>
    <property type="match status" value="1"/>
</dbReference>
<evidence type="ECO:0000259" key="1">
    <source>
        <dbReference type="SMART" id="SM00239"/>
    </source>
</evidence>